<accession>A0A7J7MXG7</accession>
<keyword evidence="8" id="KW-0804">Transcription</keyword>
<evidence type="ECO:0000256" key="8">
    <source>
        <dbReference type="ARBA" id="ARBA00023163"/>
    </source>
</evidence>
<keyword evidence="5" id="KW-0862">Zinc</keyword>
<dbReference type="PANTHER" id="PTHR31576:SF2">
    <property type="entry name" value="TATA BOX-BINDING PROTEIN-ASSOCIATED FACTOR RNA POLYMERASE I SUBUNIT B"/>
    <property type="match status" value="1"/>
</dbReference>
<dbReference type="GO" id="GO:0001164">
    <property type="term" value="F:RNA polymerase I core promoter sequence-specific DNA binding"/>
    <property type="evidence" value="ECO:0007669"/>
    <property type="project" value="InterPro"/>
</dbReference>
<keyword evidence="3" id="KW-0479">Metal-binding</keyword>
<evidence type="ECO:0000256" key="2">
    <source>
        <dbReference type="ARBA" id="ARBA00006899"/>
    </source>
</evidence>
<comment type="similarity">
    <text evidence="2">Belongs to the RRN7/TAF1B family.</text>
</comment>
<dbReference type="GO" id="GO:0070860">
    <property type="term" value="C:RNA polymerase I core factor complex"/>
    <property type="evidence" value="ECO:0007669"/>
    <property type="project" value="InterPro"/>
</dbReference>
<dbReference type="GO" id="GO:0042790">
    <property type="term" value="P:nucleolar large rRNA transcription by RNA polymerase I"/>
    <property type="evidence" value="ECO:0007669"/>
    <property type="project" value="TreeGrafter"/>
</dbReference>
<sequence>MILVLIRLSPFLPVIGSAVLWLDLLGLLLCSLSSLYNFNWDFSANMPSNRTSKVTNSEREVTARKPESKNFGMFSHRFADSTVVMASIIVTNVVPKQKGLAETGVADEDFMDIASAKFNRRSVRTVKTESFTQESLLFAKPWNTDDQYDDVDYGKPAVPRDFGVQCEALVEKFQVSPLICGLSGVIWMRYVAASRVFDKDWADDSIAESER</sequence>
<keyword evidence="11" id="KW-1185">Reference proteome</keyword>
<evidence type="ECO:0000256" key="9">
    <source>
        <dbReference type="ARBA" id="ARBA00023242"/>
    </source>
</evidence>
<evidence type="ECO:0000256" key="3">
    <source>
        <dbReference type="ARBA" id="ARBA00022723"/>
    </source>
</evidence>
<reference evidence="10 11" key="1">
    <citation type="journal article" date="2020" name="IScience">
        <title>Genome Sequencing of the Endangered Kingdonia uniflora (Circaeasteraceae, Ranunculales) Reveals Potential Mechanisms of Evolutionary Specialization.</title>
        <authorList>
            <person name="Sun Y."/>
            <person name="Deng T."/>
            <person name="Zhang A."/>
            <person name="Moore M.J."/>
            <person name="Landis J.B."/>
            <person name="Lin N."/>
            <person name="Zhang H."/>
            <person name="Zhang X."/>
            <person name="Huang J."/>
            <person name="Zhang X."/>
            <person name="Sun H."/>
            <person name="Wang H."/>
        </authorList>
    </citation>
    <scope>NUCLEOTIDE SEQUENCE [LARGE SCALE GENOMIC DNA]</scope>
    <source>
        <strain evidence="10">TB1705</strain>
        <tissue evidence="10">Leaf</tissue>
    </source>
</reference>
<evidence type="ECO:0000256" key="4">
    <source>
        <dbReference type="ARBA" id="ARBA00022771"/>
    </source>
</evidence>
<comment type="caution">
    <text evidence="10">The sequence shown here is derived from an EMBL/GenBank/DDBJ whole genome shotgun (WGS) entry which is preliminary data.</text>
</comment>
<evidence type="ECO:0000256" key="5">
    <source>
        <dbReference type="ARBA" id="ARBA00022833"/>
    </source>
</evidence>
<dbReference type="GO" id="GO:0008270">
    <property type="term" value="F:zinc ion binding"/>
    <property type="evidence" value="ECO:0007669"/>
    <property type="project" value="UniProtKB-KW"/>
</dbReference>
<protein>
    <submittedName>
        <fullName evidence="10">Uncharacterized protein</fullName>
    </submittedName>
</protein>
<keyword evidence="7" id="KW-0238">DNA-binding</keyword>
<keyword evidence="4" id="KW-0863">Zinc-finger</keyword>
<evidence type="ECO:0000256" key="1">
    <source>
        <dbReference type="ARBA" id="ARBA00004604"/>
    </source>
</evidence>
<organism evidence="10 11">
    <name type="scientific">Kingdonia uniflora</name>
    <dbReference type="NCBI Taxonomy" id="39325"/>
    <lineage>
        <taxon>Eukaryota</taxon>
        <taxon>Viridiplantae</taxon>
        <taxon>Streptophyta</taxon>
        <taxon>Embryophyta</taxon>
        <taxon>Tracheophyta</taxon>
        <taxon>Spermatophyta</taxon>
        <taxon>Magnoliopsida</taxon>
        <taxon>Ranunculales</taxon>
        <taxon>Circaeasteraceae</taxon>
        <taxon>Kingdonia</taxon>
    </lineage>
</organism>
<evidence type="ECO:0000313" key="11">
    <source>
        <dbReference type="Proteomes" id="UP000541444"/>
    </source>
</evidence>
<gene>
    <name evidence="10" type="ORF">GIB67_032344</name>
</gene>
<evidence type="ECO:0000256" key="7">
    <source>
        <dbReference type="ARBA" id="ARBA00023125"/>
    </source>
</evidence>
<comment type="subcellular location">
    <subcellularLocation>
        <location evidence="1">Nucleus</location>
        <location evidence="1">Nucleolus</location>
    </subcellularLocation>
</comment>
<evidence type="ECO:0000256" key="6">
    <source>
        <dbReference type="ARBA" id="ARBA00023015"/>
    </source>
</evidence>
<keyword evidence="9" id="KW-0539">Nucleus</keyword>
<dbReference type="InterPro" id="IPR033599">
    <property type="entry name" value="TAF1B/Rrn7"/>
</dbReference>
<dbReference type="EMBL" id="JACGCM010001193">
    <property type="protein sequence ID" value="KAF6159573.1"/>
    <property type="molecule type" value="Genomic_DNA"/>
</dbReference>
<proteinExistence type="inferred from homology"/>
<keyword evidence="6" id="KW-0805">Transcription regulation</keyword>
<dbReference type="Proteomes" id="UP000541444">
    <property type="component" value="Unassembled WGS sequence"/>
</dbReference>
<dbReference type="PANTHER" id="PTHR31576">
    <property type="entry name" value="TATA BOX-BINDING PROTEIN-ASSOCIATED FACTOR RNA POLYMERASE I SUBUNIT B"/>
    <property type="match status" value="1"/>
</dbReference>
<dbReference type="AlphaFoldDB" id="A0A7J7MXG7"/>
<evidence type="ECO:0000313" key="10">
    <source>
        <dbReference type="EMBL" id="KAF6159573.1"/>
    </source>
</evidence>
<dbReference type="OrthoDB" id="10069252at2759"/>
<name>A0A7J7MXG7_9MAGN</name>